<organism evidence="1 2">
    <name type="scientific">Cryoendolithus antarcticus</name>
    <dbReference type="NCBI Taxonomy" id="1507870"/>
    <lineage>
        <taxon>Eukaryota</taxon>
        <taxon>Fungi</taxon>
        <taxon>Dikarya</taxon>
        <taxon>Ascomycota</taxon>
        <taxon>Pezizomycotina</taxon>
        <taxon>Dothideomycetes</taxon>
        <taxon>Dothideomycetidae</taxon>
        <taxon>Cladosporiales</taxon>
        <taxon>Cladosporiaceae</taxon>
        <taxon>Cryoendolithus</taxon>
    </lineage>
</organism>
<evidence type="ECO:0000313" key="2">
    <source>
        <dbReference type="Proteomes" id="UP000192596"/>
    </source>
</evidence>
<dbReference type="InParanoid" id="A0A1V8STR3"/>
<protein>
    <submittedName>
        <fullName evidence="1">Uncharacterized protein</fullName>
    </submittedName>
</protein>
<name>A0A1V8STR3_9PEZI</name>
<dbReference type="OrthoDB" id="3649915at2759"/>
<accession>A0A1V8STR3</accession>
<evidence type="ECO:0000313" key="1">
    <source>
        <dbReference type="EMBL" id="OQO02434.1"/>
    </source>
</evidence>
<reference evidence="2" key="1">
    <citation type="submission" date="2017-03" db="EMBL/GenBank/DDBJ databases">
        <title>Genomes of endolithic fungi from Antarctica.</title>
        <authorList>
            <person name="Coleine C."/>
            <person name="Masonjones S."/>
            <person name="Stajich J.E."/>
        </authorList>
    </citation>
    <scope>NUCLEOTIDE SEQUENCE [LARGE SCALE GENOMIC DNA]</scope>
    <source>
        <strain evidence="2">CCFEE 5527</strain>
    </source>
</reference>
<dbReference type="AlphaFoldDB" id="A0A1V8STR3"/>
<proteinExistence type="predicted"/>
<dbReference type="EMBL" id="NAJO01000027">
    <property type="protein sequence ID" value="OQO02434.1"/>
    <property type="molecule type" value="Genomic_DNA"/>
</dbReference>
<dbReference type="Proteomes" id="UP000192596">
    <property type="component" value="Unassembled WGS sequence"/>
</dbReference>
<comment type="caution">
    <text evidence="1">The sequence shown here is derived from an EMBL/GenBank/DDBJ whole genome shotgun (WGS) entry which is preliminary data.</text>
</comment>
<sequence>MTVAITTATGVSRNHTHLLDEHDELVEIARERDIKPRGLLQKDQSIVNGLNRFARGLLDYSRCSMTELEIFVQQRGITRKRWPSAAKLIAQLEAADDAREFVRLLELSSEVRLGIYKYYCSHFSHMGLCQPTPPPLADTCCQLRQDVLPVFYSQCIFQIHLTYPLPKCRLTSKTASYFMALNPAYLARIRKWQVCVYHVADSIDENTGPPEPCVEIKLNLRGTKYELRLSPLLHHVFVVDYEDDDILETADECHQLSQMITRDKLRPMLDQVVRREGDSVRLCMNGLYQIAWTM</sequence>
<gene>
    <name evidence="1" type="ORF">B0A48_11961</name>
</gene>
<keyword evidence="2" id="KW-1185">Reference proteome</keyword>